<evidence type="ECO:0000259" key="9">
    <source>
        <dbReference type="Pfam" id="PF14509"/>
    </source>
</evidence>
<evidence type="ECO:0000256" key="2">
    <source>
        <dbReference type="ARBA" id="ARBA00011245"/>
    </source>
</evidence>
<evidence type="ECO:0000256" key="5">
    <source>
        <dbReference type="ARBA" id="ARBA00023295"/>
    </source>
</evidence>
<dbReference type="Pfam" id="PF10566">
    <property type="entry name" value="Glyco_hydro_97"/>
    <property type="match status" value="1"/>
</dbReference>
<dbReference type="Pfam" id="PF14509">
    <property type="entry name" value="GH97_C"/>
    <property type="match status" value="1"/>
</dbReference>
<comment type="cofactor">
    <cofactor evidence="1">
        <name>Ca(2+)</name>
        <dbReference type="ChEBI" id="CHEBI:29108"/>
    </cofactor>
</comment>
<evidence type="ECO:0000256" key="1">
    <source>
        <dbReference type="ARBA" id="ARBA00001913"/>
    </source>
</evidence>
<dbReference type="InterPro" id="IPR017853">
    <property type="entry name" value="GH"/>
</dbReference>
<dbReference type="InterPro" id="IPR052720">
    <property type="entry name" value="Glycosyl_hydrolase_97"/>
</dbReference>
<evidence type="ECO:0000256" key="6">
    <source>
        <dbReference type="SAM" id="SignalP"/>
    </source>
</evidence>
<protein>
    <submittedName>
        <fullName evidence="11">Glycoside hydrolase family 97 protein</fullName>
    </submittedName>
</protein>
<dbReference type="PANTHER" id="PTHR35803:SF2">
    <property type="entry name" value="RETAINING ALPHA-GALACTOSIDASE"/>
    <property type="match status" value="1"/>
</dbReference>
<dbReference type="Gene3D" id="2.60.40.1180">
    <property type="entry name" value="Golgi alpha-mannosidase II"/>
    <property type="match status" value="1"/>
</dbReference>
<dbReference type="Gene3D" id="2.70.98.10">
    <property type="match status" value="1"/>
</dbReference>
<dbReference type="InterPro" id="IPR014718">
    <property type="entry name" value="GH-type_carb-bd"/>
</dbReference>
<name>A0A3D8HFF5_9BACT</name>
<dbReference type="InterPro" id="IPR029483">
    <property type="entry name" value="GH97_C"/>
</dbReference>
<sequence length="662" mass="75608">MKLKALIMLFLMGSVSLMAQKSYQLQSPDKKLQVVVTVGDDIRFSLTHDGTEVLAASPISMTLQDGSVLGANSKVSKVLKAAVDKTIPSPFYKKTEIEDTYNEMTFAFRGNYGLVFRLYNDGMAYRFTTKMKNDIIVVNEEAGYNFSSDHKTFAPYVNSQKATFEEQFMNSFEQPYVHEPITKLDSKRLMILPLLVELDGGKKLCITEADLEDYPGMFLNNLTDKPALKPVFAPYPKVKKQGGHNNLQMLVEEREGYIAKTKGTRAFPWRVFVVSEDDKQLADCDMVYRLASPCRVQDFSWIKPGKVAWDWWNDWNIYGVDFRAGINNETYKYYIDFASEHGIEYVILDEGWSVNLAADLMQVIPEINIQELVNYGKSKNVGIILWAGYHAFDRDMEKVVKHYSDMGVKGFKVDFMDRDDQEIIDFLYRGAETCARYKMMVDYHGICKPTGLQRTYPNVINYEGVHGLENMKWAANTYDMPLYDVTIPFVRMVAGPMDYTQGAMRNAIRKNYAPINTEPMSQGTRCHQLATYVIFESPLNMLCDNPSNYRREAECTEFIADIPTVWDKTVALDGKIGEYVAIARHHGDNWYVGALTNWDAREVELDLSFLGDGNYKMELFRDGINADRAARDYKKEIIPVPADRKVKVKMAPGGGWAAKIYR</sequence>
<dbReference type="Proteomes" id="UP000256321">
    <property type="component" value="Unassembled WGS sequence"/>
</dbReference>
<evidence type="ECO:0000259" key="7">
    <source>
        <dbReference type="Pfam" id="PF10566"/>
    </source>
</evidence>
<evidence type="ECO:0000313" key="13">
    <source>
        <dbReference type="Proteomes" id="UP000629596"/>
    </source>
</evidence>
<feature type="domain" description="Glycosyl-hydrolase 97 N-terminal" evidence="8">
    <location>
        <begin position="25"/>
        <end position="293"/>
    </location>
</feature>
<dbReference type="InterPro" id="IPR019563">
    <property type="entry name" value="GH97_catalytic"/>
</dbReference>
<dbReference type="InterPro" id="IPR029486">
    <property type="entry name" value="GH97_N"/>
</dbReference>
<dbReference type="RefSeq" id="WP_115499134.1">
    <property type="nucleotide sequence ID" value="NZ_JACRTI010000014.1"/>
</dbReference>
<reference evidence="11 12" key="1">
    <citation type="submission" date="2018-07" db="EMBL/GenBank/DDBJ databases">
        <title>Parabacteroides acidifaciens nov. sp., isolated from human feces.</title>
        <authorList>
            <person name="Wang Y.J."/>
        </authorList>
    </citation>
    <scope>NUCLEOTIDE SEQUENCE [LARGE SCALE GENOMIC DNA]</scope>
    <source>
        <strain evidence="11 12">426-9</strain>
    </source>
</reference>
<dbReference type="InterPro" id="IPR013780">
    <property type="entry name" value="Glyco_hydro_b"/>
</dbReference>
<feature type="signal peptide" evidence="6">
    <location>
        <begin position="1"/>
        <end position="19"/>
    </location>
</feature>
<keyword evidence="6" id="KW-0732">Signal</keyword>
<comment type="subunit">
    <text evidence="2">Monomer.</text>
</comment>
<evidence type="ECO:0000259" key="8">
    <source>
        <dbReference type="Pfam" id="PF14508"/>
    </source>
</evidence>
<dbReference type="Pfam" id="PF14508">
    <property type="entry name" value="GH97_N"/>
    <property type="match status" value="1"/>
</dbReference>
<dbReference type="PANTHER" id="PTHR35803">
    <property type="entry name" value="GLUCAN 1,4-ALPHA-GLUCOSIDASE SUSB-RELATED"/>
    <property type="match status" value="1"/>
</dbReference>
<dbReference type="Gene3D" id="3.20.20.70">
    <property type="entry name" value="Aldolase class I"/>
    <property type="match status" value="1"/>
</dbReference>
<organism evidence="11 12">
    <name type="scientific">Parabacteroides acidifaciens</name>
    <dbReference type="NCBI Taxonomy" id="2290935"/>
    <lineage>
        <taxon>Bacteria</taxon>
        <taxon>Pseudomonadati</taxon>
        <taxon>Bacteroidota</taxon>
        <taxon>Bacteroidia</taxon>
        <taxon>Bacteroidales</taxon>
        <taxon>Tannerellaceae</taxon>
        <taxon>Parabacteroides</taxon>
    </lineage>
</organism>
<evidence type="ECO:0000313" key="10">
    <source>
        <dbReference type="EMBL" id="MBC8601643.1"/>
    </source>
</evidence>
<dbReference type="SUPFAM" id="SSF51445">
    <property type="entry name" value="(Trans)glycosidases"/>
    <property type="match status" value="1"/>
</dbReference>
<dbReference type="EMBL" id="JACRTI010000014">
    <property type="protein sequence ID" value="MBC8601643.1"/>
    <property type="molecule type" value="Genomic_DNA"/>
</dbReference>
<reference evidence="10 13" key="2">
    <citation type="submission" date="2020-08" db="EMBL/GenBank/DDBJ databases">
        <title>Genome public.</title>
        <authorList>
            <person name="Liu C."/>
            <person name="Sun Q."/>
        </authorList>
    </citation>
    <scope>NUCLEOTIDE SEQUENCE [LARGE SCALE GENOMIC DNA]</scope>
    <source>
        <strain evidence="10 13">426_9</strain>
    </source>
</reference>
<keyword evidence="13" id="KW-1185">Reference proteome</keyword>
<dbReference type="InterPro" id="IPR013785">
    <property type="entry name" value="Aldolase_TIM"/>
</dbReference>
<keyword evidence="5" id="KW-0326">Glycosidase</keyword>
<feature type="domain" description="Glycosyl-hydrolase 97 C-terminal oligomerisation" evidence="9">
    <location>
        <begin position="565"/>
        <end position="660"/>
    </location>
</feature>
<evidence type="ECO:0000313" key="11">
    <source>
        <dbReference type="EMBL" id="RDU49631.1"/>
    </source>
</evidence>
<comment type="caution">
    <text evidence="11">The sequence shown here is derived from an EMBL/GenBank/DDBJ whole genome shotgun (WGS) entry which is preliminary data.</text>
</comment>
<evidence type="ECO:0000313" key="12">
    <source>
        <dbReference type="Proteomes" id="UP000256321"/>
    </source>
</evidence>
<evidence type="ECO:0000256" key="3">
    <source>
        <dbReference type="ARBA" id="ARBA00022801"/>
    </source>
</evidence>
<keyword evidence="4" id="KW-0106">Calcium</keyword>
<feature type="chain" id="PRO_5017638326" evidence="6">
    <location>
        <begin position="20"/>
        <end position="662"/>
    </location>
</feature>
<dbReference type="EMBL" id="QREV01000014">
    <property type="protein sequence ID" value="RDU49631.1"/>
    <property type="molecule type" value="Genomic_DNA"/>
</dbReference>
<keyword evidence="3 11" id="KW-0378">Hydrolase</keyword>
<dbReference type="AlphaFoldDB" id="A0A3D8HFF5"/>
<proteinExistence type="predicted"/>
<gene>
    <name evidence="11" type="ORF">DWU89_08070</name>
    <name evidence="10" type="ORF">H8784_07895</name>
</gene>
<dbReference type="Proteomes" id="UP000629596">
    <property type="component" value="Unassembled WGS sequence"/>
</dbReference>
<dbReference type="GO" id="GO:0030246">
    <property type="term" value="F:carbohydrate binding"/>
    <property type="evidence" value="ECO:0007669"/>
    <property type="project" value="InterPro"/>
</dbReference>
<dbReference type="GO" id="GO:0016798">
    <property type="term" value="F:hydrolase activity, acting on glycosyl bonds"/>
    <property type="evidence" value="ECO:0007669"/>
    <property type="project" value="UniProtKB-KW"/>
</dbReference>
<feature type="domain" description="Glycosyl-hydrolase 97 catalytic" evidence="7">
    <location>
        <begin position="311"/>
        <end position="465"/>
    </location>
</feature>
<accession>A0A3D8HFF5</accession>
<evidence type="ECO:0000256" key="4">
    <source>
        <dbReference type="ARBA" id="ARBA00022837"/>
    </source>
</evidence>